<evidence type="ECO:0000313" key="2">
    <source>
        <dbReference type="Proteomes" id="UP000231453"/>
    </source>
</evidence>
<proteinExistence type="predicted"/>
<name>A0A2M7VBL0_9BACT</name>
<dbReference type="EMBL" id="PFPL01000019">
    <property type="protein sequence ID" value="PIZ96521.1"/>
    <property type="molecule type" value="Genomic_DNA"/>
</dbReference>
<gene>
    <name evidence="1" type="ORF">COX80_01095</name>
</gene>
<organism evidence="1 2">
    <name type="scientific">Candidatus Magasanikbacteria bacterium CG_4_10_14_0_2_um_filter_33_14</name>
    <dbReference type="NCBI Taxonomy" id="1974636"/>
    <lineage>
        <taxon>Bacteria</taxon>
        <taxon>Candidatus Magasanikiibacteriota</taxon>
    </lineage>
</organism>
<evidence type="ECO:0000313" key="1">
    <source>
        <dbReference type="EMBL" id="PIZ96521.1"/>
    </source>
</evidence>
<sequence>MIGDKYYDKTLDLFGERDPQEIATDIHKDEVQQGIINFVNKKEFADTWNFDYWQSVGLQITKLEDLFINRRTKLNDFFSDDDVLEGFKTFVGFLLPKIESVTSENFSQGEMKSILAKIESLKKILYFFGNEDEFFSGKEFINYFNEVLDYNLSDLKTRVKEMDLKK</sequence>
<accession>A0A2M7VBL0</accession>
<reference evidence="2" key="1">
    <citation type="submission" date="2017-09" db="EMBL/GenBank/DDBJ databases">
        <title>Depth-based differentiation of microbial function through sediment-hosted aquifers and enrichment of novel symbionts in the deep terrestrial subsurface.</title>
        <authorList>
            <person name="Probst A.J."/>
            <person name="Ladd B."/>
            <person name="Jarett J.K."/>
            <person name="Geller-Mcgrath D.E."/>
            <person name="Sieber C.M.K."/>
            <person name="Emerson J.B."/>
            <person name="Anantharaman K."/>
            <person name="Thomas B.C."/>
            <person name="Malmstrom R."/>
            <person name="Stieglmeier M."/>
            <person name="Klingl A."/>
            <person name="Woyke T."/>
            <person name="Ryan C.M."/>
            <person name="Banfield J.F."/>
        </authorList>
    </citation>
    <scope>NUCLEOTIDE SEQUENCE [LARGE SCALE GENOMIC DNA]</scope>
</reference>
<comment type="caution">
    <text evidence="1">The sequence shown here is derived from an EMBL/GenBank/DDBJ whole genome shotgun (WGS) entry which is preliminary data.</text>
</comment>
<dbReference type="AlphaFoldDB" id="A0A2M7VBL0"/>
<protein>
    <submittedName>
        <fullName evidence="1">Uncharacterized protein</fullName>
    </submittedName>
</protein>
<dbReference type="Proteomes" id="UP000231453">
    <property type="component" value="Unassembled WGS sequence"/>
</dbReference>